<accession>A0A8T2KYN7</accession>
<evidence type="ECO:0000313" key="2">
    <source>
        <dbReference type="Proteomes" id="UP000752171"/>
    </source>
</evidence>
<organism evidence="1 2">
    <name type="scientific">Astyanax mexicanus</name>
    <name type="common">Blind cave fish</name>
    <name type="synonym">Astyanax fasciatus mexicanus</name>
    <dbReference type="NCBI Taxonomy" id="7994"/>
    <lineage>
        <taxon>Eukaryota</taxon>
        <taxon>Metazoa</taxon>
        <taxon>Chordata</taxon>
        <taxon>Craniata</taxon>
        <taxon>Vertebrata</taxon>
        <taxon>Euteleostomi</taxon>
        <taxon>Actinopterygii</taxon>
        <taxon>Neopterygii</taxon>
        <taxon>Teleostei</taxon>
        <taxon>Ostariophysi</taxon>
        <taxon>Characiformes</taxon>
        <taxon>Characoidei</taxon>
        <taxon>Acestrorhamphidae</taxon>
        <taxon>Acestrorhamphinae</taxon>
        <taxon>Astyanax</taxon>
    </lineage>
</organism>
<gene>
    <name evidence="1" type="ORF">AMEX_G22897</name>
</gene>
<dbReference type="EMBL" id="JAICCE010000019">
    <property type="protein sequence ID" value="KAG9264610.1"/>
    <property type="molecule type" value="Genomic_DNA"/>
</dbReference>
<protein>
    <submittedName>
        <fullName evidence="1">Uncharacterized protein</fullName>
    </submittedName>
</protein>
<name>A0A8T2KYN7_ASTMX</name>
<dbReference type="AlphaFoldDB" id="A0A8T2KYN7"/>
<reference evidence="1 2" key="1">
    <citation type="submission" date="2021-07" db="EMBL/GenBank/DDBJ databases">
        <authorList>
            <person name="Imarazene B."/>
            <person name="Zahm M."/>
            <person name="Klopp C."/>
            <person name="Cabau C."/>
            <person name="Beille S."/>
            <person name="Jouanno E."/>
            <person name="Castinel A."/>
            <person name="Lluch J."/>
            <person name="Gil L."/>
            <person name="Kuchtly C."/>
            <person name="Lopez Roques C."/>
            <person name="Donnadieu C."/>
            <person name="Parrinello H."/>
            <person name="Journot L."/>
            <person name="Du K."/>
            <person name="Schartl M."/>
            <person name="Retaux S."/>
            <person name="Guiguen Y."/>
        </authorList>
    </citation>
    <scope>NUCLEOTIDE SEQUENCE [LARGE SCALE GENOMIC DNA]</scope>
    <source>
        <strain evidence="1">Pach_M1</strain>
        <tissue evidence="1">Testis</tissue>
    </source>
</reference>
<dbReference type="Proteomes" id="UP000752171">
    <property type="component" value="Unassembled WGS sequence"/>
</dbReference>
<sequence length="112" mass="12565">MRRVCVIVHTLQNAVHHGRFHHCIMASSALSLSLLLPLFPSATSEIQKSEEALLSVTLRYSETGLTSGDNRPIRSTGSAHGLALYRHYSTTLTTVHFYYYNSLSLYIALSRR</sequence>
<evidence type="ECO:0000313" key="1">
    <source>
        <dbReference type="EMBL" id="KAG9264610.1"/>
    </source>
</evidence>
<proteinExistence type="predicted"/>
<comment type="caution">
    <text evidence="1">The sequence shown here is derived from an EMBL/GenBank/DDBJ whole genome shotgun (WGS) entry which is preliminary data.</text>
</comment>